<reference evidence="1" key="1">
    <citation type="submission" date="2021-03" db="EMBL/GenBank/DDBJ databases">
        <title>Draft genome sequence of rust myrtle Austropuccinia psidii MF-1, a brazilian biotype.</title>
        <authorList>
            <person name="Quecine M.C."/>
            <person name="Pachon D.M.R."/>
            <person name="Bonatelli M.L."/>
            <person name="Correr F.H."/>
            <person name="Franceschini L.M."/>
            <person name="Leite T.F."/>
            <person name="Margarido G.R.A."/>
            <person name="Almeida C.A."/>
            <person name="Ferrarezi J.A."/>
            <person name="Labate C.A."/>
        </authorList>
    </citation>
    <scope>NUCLEOTIDE SEQUENCE</scope>
    <source>
        <strain evidence="1">MF-1</strain>
    </source>
</reference>
<organism evidence="1 2">
    <name type="scientific">Austropuccinia psidii MF-1</name>
    <dbReference type="NCBI Taxonomy" id="1389203"/>
    <lineage>
        <taxon>Eukaryota</taxon>
        <taxon>Fungi</taxon>
        <taxon>Dikarya</taxon>
        <taxon>Basidiomycota</taxon>
        <taxon>Pucciniomycotina</taxon>
        <taxon>Pucciniomycetes</taxon>
        <taxon>Pucciniales</taxon>
        <taxon>Sphaerophragmiaceae</taxon>
        <taxon>Austropuccinia</taxon>
    </lineage>
</organism>
<evidence type="ECO:0000313" key="2">
    <source>
        <dbReference type="Proteomes" id="UP000765509"/>
    </source>
</evidence>
<keyword evidence="2" id="KW-1185">Reference proteome</keyword>
<dbReference type="Proteomes" id="UP000765509">
    <property type="component" value="Unassembled WGS sequence"/>
</dbReference>
<gene>
    <name evidence="1" type="ORF">O181_015700</name>
</gene>
<accession>A0A9Q3C3F6</accession>
<dbReference type="AlphaFoldDB" id="A0A9Q3C3F6"/>
<proteinExistence type="predicted"/>
<protein>
    <submittedName>
        <fullName evidence="1">Uncharacterized protein</fullName>
    </submittedName>
</protein>
<dbReference type="EMBL" id="AVOT02004303">
    <property type="protein sequence ID" value="MBW0475985.1"/>
    <property type="molecule type" value="Genomic_DNA"/>
</dbReference>
<comment type="caution">
    <text evidence="1">The sequence shown here is derived from an EMBL/GenBank/DDBJ whole genome shotgun (WGS) entry which is preliminary data.</text>
</comment>
<evidence type="ECO:0000313" key="1">
    <source>
        <dbReference type="EMBL" id="MBW0475985.1"/>
    </source>
</evidence>
<sequence>MGHQNTSSWLHSLQDTYSKFMSWKILFSEFFGLLVQANIQIPETLNCNTFTILLHQLLNHQDTTTAFEAVSEAIQAVETAATVVVNPAIIALEASASAMRYFPPGNSVGQPVTHHQPIYQVPGPLSNPTRHPPPAIPQHAIKKVAVTDGGTVTYNTRKRSRKFNLDLVAFSAQL</sequence>
<name>A0A9Q3C3F6_9BASI</name>